<dbReference type="EMBL" id="AAOH01000002">
    <property type="protein sequence ID" value="EAR29894.1"/>
    <property type="molecule type" value="Genomic_DNA"/>
</dbReference>
<dbReference type="RefSeq" id="WP_009837767.1">
    <property type="nucleotide sequence ID" value="NZ_AAOH01000002.1"/>
</dbReference>
<evidence type="ECO:0000313" key="2">
    <source>
        <dbReference type="EMBL" id="EAR29894.1"/>
    </source>
</evidence>
<sequence length="482" mass="54573">MIKRYSVIACAVAMTFSNSITAEPWIDSKDIYLRQSIEQLVSYGVIKHPVTSYPIMWQGIANDLTDVNLSKLPKEAEFALNHVRHALRFAQKSVRSGIKLKANSKPNEQQAFGERYQEQAALQGYSMMMGERVTAKVSVQVSNDANSGKKIAYDDSYLAVIFGNWVMSGEKINHWWGPANENALMLSNNASPMKALRLTRLNSDYFGPNLLSFIGNWQFTALLGEQKHNKQTPSSNKFFGARFSTSPFQGLELGYSQTAQFDANNQDHDFADFNNVLIGKNKFKNDSIINEYNQLVSLDAKYSSQLFGQSMAVYGELAGDKQNSMLPEHRNYTVGIEHYFGQADYLVKSYLEYTNTQQQCGDNTQPYHCGYQHPYFADGYQHHSQNIGASIAENAKSMTLASQYHQTNGIAAYAKLRFIEQDQATNNPLAKNQKRYQIELGYQQGVFNGLWQVSAQFGKQESDLNPKSDRISALRTSWEYRF</sequence>
<keyword evidence="1" id="KW-0732">Signal</keyword>
<dbReference type="InterPro" id="IPR038636">
    <property type="entry name" value="Wzi_sf"/>
</dbReference>
<comment type="caution">
    <text evidence="2">The sequence shown here is derived from an EMBL/GenBank/DDBJ whole genome shotgun (WGS) entry which is preliminary data.</text>
</comment>
<feature type="signal peptide" evidence="1">
    <location>
        <begin position="1"/>
        <end position="22"/>
    </location>
</feature>
<dbReference type="InterPro" id="IPR026950">
    <property type="entry name" value="Caps_assemb_Wzi"/>
</dbReference>
<dbReference type="Pfam" id="PF14052">
    <property type="entry name" value="Caps_assemb_Wzi"/>
    <property type="match status" value="1"/>
</dbReference>
<organism evidence="2 3">
    <name type="scientific">Pseudoalteromonas tunicata D2</name>
    <dbReference type="NCBI Taxonomy" id="87626"/>
    <lineage>
        <taxon>Bacteria</taxon>
        <taxon>Pseudomonadati</taxon>
        <taxon>Pseudomonadota</taxon>
        <taxon>Gammaproteobacteria</taxon>
        <taxon>Alteromonadales</taxon>
        <taxon>Pseudoalteromonadaceae</taxon>
        <taxon>Pseudoalteromonas</taxon>
    </lineage>
</organism>
<dbReference type="Gene3D" id="2.40.160.130">
    <property type="entry name" value="Capsule assembly protein Wzi"/>
    <property type="match status" value="1"/>
</dbReference>
<keyword evidence="3" id="KW-1185">Reference proteome</keyword>
<reference evidence="2 3" key="1">
    <citation type="submission" date="2006-02" db="EMBL/GenBank/DDBJ databases">
        <authorList>
            <person name="Moran M.A."/>
            <person name="Kjelleberg S."/>
            <person name="Egan S."/>
            <person name="Saunders N."/>
            <person name="Thomas T."/>
            <person name="Ferriera S."/>
            <person name="Johnson J."/>
            <person name="Kravitz S."/>
            <person name="Halpern A."/>
            <person name="Remington K."/>
            <person name="Beeson K."/>
            <person name="Tran B."/>
            <person name="Rogers Y.-H."/>
            <person name="Friedman R."/>
            <person name="Venter J.C."/>
        </authorList>
    </citation>
    <scope>NUCLEOTIDE SEQUENCE [LARGE SCALE GENOMIC DNA]</scope>
    <source>
        <strain evidence="2 3">D2</strain>
    </source>
</reference>
<dbReference type="AlphaFoldDB" id="A4C7E0"/>
<name>A4C7E0_9GAMM</name>
<gene>
    <name evidence="2" type="ORF">PTD2_13779</name>
</gene>
<accession>A4C7E0</accession>
<dbReference type="HOGENOM" id="CLU_042404_0_0_6"/>
<evidence type="ECO:0008006" key="4">
    <source>
        <dbReference type="Google" id="ProtNLM"/>
    </source>
</evidence>
<dbReference type="OrthoDB" id="101884at2"/>
<evidence type="ECO:0000313" key="3">
    <source>
        <dbReference type="Proteomes" id="UP000006201"/>
    </source>
</evidence>
<dbReference type="STRING" id="87626.PTD2_13779"/>
<dbReference type="eggNOG" id="ENOG502Z9E6">
    <property type="taxonomic scope" value="Bacteria"/>
</dbReference>
<proteinExistence type="predicted"/>
<evidence type="ECO:0000256" key="1">
    <source>
        <dbReference type="SAM" id="SignalP"/>
    </source>
</evidence>
<feature type="chain" id="PRO_5002665780" description="Orphan protein" evidence="1">
    <location>
        <begin position="23"/>
        <end position="482"/>
    </location>
</feature>
<protein>
    <recommendedName>
        <fullName evidence="4">Orphan protein</fullName>
    </recommendedName>
</protein>
<dbReference type="Proteomes" id="UP000006201">
    <property type="component" value="Unassembled WGS sequence"/>
</dbReference>